<gene>
    <name evidence="2" type="ORF">MARPO_0113s0059</name>
</gene>
<feature type="compositionally biased region" description="Gly residues" evidence="1">
    <location>
        <begin position="51"/>
        <end position="62"/>
    </location>
</feature>
<dbReference type="Proteomes" id="UP000244005">
    <property type="component" value="Unassembled WGS sequence"/>
</dbReference>
<reference evidence="3" key="1">
    <citation type="journal article" date="2017" name="Cell">
        <title>Insights into land plant evolution garnered from the Marchantia polymorpha genome.</title>
        <authorList>
            <person name="Bowman J.L."/>
            <person name="Kohchi T."/>
            <person name="Yamato K.T."/>
            <person name="Jenkins J."/>
            <person name="Shu S."/>
            <person name="Ishizaki K."/>
            <person name="Yamaoka S."/>
            <person name="Nishihama R."/>
            <person name="Nakamura Y."/>
            <person name="Berger F."/>
            <person name="Adam C."/>
            <person name="Aki S.S."/>
            <person name="Althoff F."/>
            <person name="Araki T."/>
            <person name="Arteaga-Vazquez M.A."/>
            <person name="Balasubrmanian S."/>
            <person name="Barry K."/>
            <person name="Bauer D."/>
            <person name="Boehm C.R."/>
            <person name="Briginshaw L."/>
            <person name="Caballero-Perez J."/>
            <person name="Catarino B."/>
            <person name="Chen F."/>
            <person name="Chiyoda S."/>
            <person name="Chovatia M."/>
            <person name="Davies K.M."/>
            <person name="Delmans M."/>
            <person name="Demura T."/>
            <person name="Dierschke T."/>
            <person name="Dolan L."/>
            <person name="Dorantes-Acosta A.E."/>
            <person name="Eklund D.M."/>
            <person name="Florent S.N."/>
            <person name="Flores-Sandoval E."/>
            <person name="Fujiyama A."/>
            <person name="Fukuzawa H."/>
            <person name="Galik B."/>
            <person name="Grimanelli D."/>
            <person name="Grimwood J."/>
            <person name="Grossniklaus U."/>
            <person name="Hamada T."/>
            <person name="Haseloff J."/>
            <person name="Hetherington A.J."/>
            <person name="Higo A."/>
            <person name="Hirakawa Y."/>
            <person name="Hundley H.N."/>
            <person name="Ikeda Y."/>
            <person name="Inoue K."/>
            <person name="Inoue S.I."/>
            <person name="Ishida S."/>
            <person name="Jia Q."/>
            <person name="Kakita M."/>
            <person name="Kanazawa T."/>
            <person name="Kawai Y."/>
            <person name="Kawashima T."/>
            <person name="Kennedy M."/>
            <person name="Kinose K."/>
            <person name="Kinoshita T."/>
            <person name="Kohara Y."/>
            <person name="Koide E."/>
            <person name="Komatsu K."/>
            <person name="Kopischke S."/>
            <person name="Kubo M."/>
            <person name="Kyozuka J."/>
            <person name="Lagercrantz U."/>
            <person name="Lin S.S."/>
            <person name="Lindquist E."/>
            <person name="Lipzen A.M."/>
            <person name="Lu C.W."/>
            <person name="De Luna E."/>
            <person name="Martienssen R.A."/>
            <person name="Minamino N."/>
            <person name="Mizutani M."/>
            <person name="Mizutani M."/>
            <person name="Mochizuki N."/>
            <person name="Monte I."/>
            <person name="Mosher R."/>
            <person name="Nagasaki H."/>
            <person name="Nakagami H."/>
            <person name="Naramoto S."/>
            <person name="Nishitani K."/>
            <person name="Ohtani M."/>
            <person name="Okamoto T."/>
            <person name="Okumura M."/>
            <person name="Phillips J."/>
            <person name="Pollak B."/>
            <person name="Reinders A."/>
            <person name="Rovekamp M."/>
            <person name="Sano R."/>
            <person name="Sawa S."/>
            <person name="Schmid M.W."/>
            <person name="Shirakawa M."/>
            <person name="Solano R."/>
            <person name="Spunde A."/>
            <person name="Suetsugu N."/>
            <person name="Sugano S."/>
            <person name="Sugiyama A."/>
            <person name="Sun R."/>
            <person name="Suzuki Y."/>
            <person name="Takenaka M."/>
            <person name="Takezawa D."/>
            <person name="Tomogane H."/>
            <person name="Tsuzuki M."/>
            <person name="Ueda T."/>
            <person name="Umeda M."/>
            <person name="Ward J.M."/>
            <person name="Watanabe Y."/>
            <person name="Yazaki K."/>
            <person name="Yokoyama R."/>
            <person name="Yoshitake Y."/>
            <person name="Yotsui I."/>
            <person name="Zachgo S."/>
            <person name="Schmutz J."/>
        </authorList>
    </citation>
    <scope>NUCLEOTIDE SEQUENCE [LARGE SCALE GENOMIC DNA]</scope>
    <source>
        <strain evidence="3">Tak-1</strain>
    </source>
</reference>
<keyword evidence="3" id="KW-1185">Reference proteome</keyword>
<accession>A0A2R6WBV3</accession>
<dbReference type="AlphaFoldDB" id="A0A2R6WBV3"/>
<evidence type="ECO:0000313" key="2">
    <source>
        <dbReference type="EMBL" id="PTQ31335.1"/>
    </source>
</evidence>
<sequence length="122" mass="13159">MGSRAGKRKEAAVSVGRATGTAQEGSWESGDGRGRGTGGPARRGRRMAIGRRGGGRGSGGGRPMEIGRRGERNKVTVERRGNEVLSEAEEVRFCRRIVELRRCGSSSRSAKRTQMERRDAGD</sequence>
<feature type="compositionally biased region" description="Basic and acidic residues" evidence="1">
    <location>
        <begin position="113"/>
        <end position="122"/>
    </location>
</feature>
<name>A0A2R6WBV3_MARPO</name>
<feature type="region of interest" description="Disordered" evidence="1">
    <location>
        <begin position="102"/>
        <end position="122"/>
    </location>
</feature>
<feature type="compositionally biased region" description="Basic and acidic residues" evidence="1">
    <location>
        <begin position="65"/>
        <end position="74"/>
    </location>
</feature>
<feature type="region of interest" description="Disordered" evidence="1">
    <location>
        <begin position="1"/>
        <end position="74"/>
    </location>
</feature>
<protein>
    <submittedName>
        <fullName evidence="2">Uncharacterized protein</fullName>
    </submittedName>
</protein>
<evidence type="ECO:0000313" key="3">
    <source>
        <dbReference type="Proteomes" id="UP000244005"/>
    </source>
</evidence>
<organism evidence="2 3">
    <name type="scientific">Marchantia polymorpha</name>
    <name type="common">Common liverwort</name>
    <name type="synonym">Marchantia aquatica</name>
    <dbReference type="NCBI Taxonomy" id="3197"/>
    <lineage>
        <taxon>Eukaryota</taxon>
        <taxon>Viridiplantae</taxon>
        <taxon>Streptophyta</taxon>
        <taxon>Embryophyta</taxon>
        <taxon>Marchantiophyta</taxon>
        <taxon>Marchantiopsida</taxon>
        <taxon>Marchantiidae</taxon>
        <taxon>Marchantiales</taxon>
        <taxon>Marchantiaceae</taxon>
        <taxon>Marchantia</taxon>
    </lineage>
</organism>
<dbReference type="EMBL" id="KZ772785">
    <property type="protein sequence ID" value="PTQ31335.1"/>
    <property type="molecule type" value="Genomic_DNA"/>
</dbReference>
<proteinExistence type="predicted"/>
<evidence type="ECO:0000256" key="1">
    <source>
        <dbReference type="SAM" id="MobiDB-lite"/>
    </source>
</evidence>